<dbReference type="Gene3D" id="1.25.40.10">
    <property type="entry name" value="Tetratricopeptide repeat domain"/>
    <property type="match status" value="2"/>
</dbReference>
<gene>
    <name evidence="1" type="ORF">FB45DRAFT_869140</name>
</gene>
<comment type="caution">
    <text evidence="1">The sequence shown here is derived from an EMBL/GenBank/DDBJ whole genome shotgun (WGS) entry which is preliminary data.</text>
</comment>
<sequence>MCVKGSIELYPTELYLNWGQIEVSLRIRAEFPNCTMKAICKARGPLSSALNGAPQIRRNSFQRYHSLAQRRLGSVERPPRRLRQPLRLGDGAARAHLGARYATLAGDPFMEGGVLQSEAMCCTALGDFKSAVVQLEKSIKLLGLCGVPSGVDSSFGSLAEVHIQKSEYAQARRIHEKMLQDNSSYQDSYGYGFACLNLAEIDVCIGACAEARQNPGKAARIFGAARHQSHLAYYRMIGADLELKEGHTLLAKEQFLDCLHSTWGKDHQVVLFCLERLGDARQWNSASAFDWAFPWAIIFLIFSRKTQEKLATHKALRVLGDFFWKDGDDGTAEALFRLALDGFTYMDVHQGRGDCMLRLGDLAKGRGHLDGARTWWQQARPLFELSMQHRSLDSVDERMLGESSLVHLSTKHRVNVQEKNARKRPRRAKANVEWGVPFQGDHSDRPSAIARCFPPRYMQEATVPYFVLTRCGMYVLWERRRFGRRRCGSRLCSLEADRDSCKEASYTRDFGERVRECQEKDENEAFKGLGWIRTAQQRNHSAWVRALERCSDIPNDGDDTENGISKPRKLDKKAATVSYINSHGDYSNRTSVVVAVCFRRDFAGCQNAISQHDVPAH</sequence>
<dbReference type="Proteomes" id="UP001221142">
    <property type="component" value="Unassembled WGS sequence"/>
</dbReference>
<name>A0AAD7FLP8_9AGAR</name>
<proteinExistence type="predicted"/>
<accession>A0AAD7FLP8</accession>
<keyword evidence="2" id="KW-1185">Reference proteome</keyword>
<dbReference type="EMBL" id="JARKIF010000012">
    <property type="protein sequence ID" value="KAJ7626024.1"/>
    <property type="molecule type" value="Genomic_DNA"/>
</dbReference>
<dbReference type="SUPFAM" id="SSF48452">
    <property type="entry name" value="TPR-like"/>
    <property type="match status" value="1"/>
</dbReference>
<dbReference type="InterPro" id="IPR011990">
    <property type="entry name" value="TPR-like_helical_dom_sf"/>
</dbReference>
<dbReference type="AlphaFoldDB" id="A0AAD7FLP8"/>
<reference evidence="1" key="1">
    <citation type="submission" date="2023-03" db="EMBL/GenBank/DDBJ databases">
        <title>Massive genome expansion in bonnet fungi (Mycena s.s.) driven by repeated elements and novel gene families across ecological guilds.</title>
        <authorList>
            <consortium name="Lawrence Berkeley National Laboratory"/>
            <person name="Harder C.B."/>
            <person name="Miyauchi S."/>
            <person name="Viragh M."/>
            <person name="Kuo A."/>
            <person name="Thoen E."/>
            <person name="Andreopoulos B."/>
            <person name="Lu D."/>
            <person name="Skrede I."/>
            <person name="Drula E."/>
            <person name="Henrissat B."/>
            <person name="Morin E."/>
            <person name="Kohler A."/>
            <person name="Barry K."/>
            <person name="LaButti K."/>
            <person name="Morin E."/>
            <person name="Salamov A."/>
            <person name="Lipzen A."/>
            <person name="Mereny Z."/>
            <person name="Hegedus B."/>
            <person name="Baldrian P."/>
            <person name="Stursova M."/>
            <person name="Weitz H."/>
            <person name="Taylor A."/>
            <person name="Grigoriev I.V."/>
            <person name="Nagy L.G."/>
            <person name="Martin F."/>
            <person name="Kauserud H."/>
        </authorList>
    </citation>
    <scope>NUCLEOTIDE SEQUENCE</scope>
    <source>
        <strain evidence="1">9284</strain>
    </source>
</reference>
<organism evidence="1 2">
    <name type="scientific">Roridomyces roridus</name>
    <dbReference type="NCBI Taxonomy" id="1738132"/>
    <lineage>
        <taxon>Eukaryota</taxon>
        <taxon>Fungi</taxon>
        <taxon>Dikarya</taxon>
        <taxon>Basidiomycota</taxon>
        <taxon>Agaricomycotina</taxon>
        <taxon>Agaricomycetes</taxon>
        <taxon>Agaricomycetidae</taxon>
        <taxon>Agaricales</taxon>
        <taxon>Marasmiineae</taxon>
        <taxon>Mycenaceae</taxon>
        <taxon>Roridomyces</taxon>
    </lineage>
</organism>
<evidence type="ECO:0000313" key="2">
    <source>
        <dbReference type="Proteomes" id="UP001221142"/>
    </source>
</evidence>
<evidence type="ECO:0000313" key="1">
    <source>
        <dbReference type="EMBL" id="KAJ7626024.1"/>
    </source>
</evidence>
<protein>
    <submittedName>
        <fullName evidence="1">Uncharacterized protein</fullName>
    </submittedName>
</protein>